<dbReference type="SMART" id="SM00827">
    <property type="entry name" value="PKS_AT"/>
    <property type="match status" value="1"/>
</dbReference>
<evidence type="ECO:0000313" key="11">
    <source>
        <dbReference type="EMBL" id="TKD08334.1"/>
    </source>
</evidence>
<dbReference type="Gene3D" id="3.30.300.30">
    <property type="match status" value="1"/>
</dbReference>
<dbReference type="Pfam" id="PF00109">
    <property type="entry name" value="ketoacyl-synt"/>
    <property type="match status" value="1"/>
</dbReference>
<dbReference type="CDD" id="cd19531">
    <property type="entry name" value="LCL_NRPS-like"/>
    <property type="match status" value="1"/>
</dbReference>
<dbReference type="Pfam" id="PF13474">
    <property type="entry name" value="SnoaL_3"/>
    <property type="match status" value="1"/>
</dbReference>
<dbReference type="InterPro" id="IPR000873">
    <property type="entry name" value="AMP-dep_synth/lig_dom"/>
</dbReference>
<feature type="compositionally biased region" description="Low complexity" evidence="8">
    <location>
        <begin position="1048"/>
        <end position="1059"/>
    </location>
</feature>
<dbReference type="Pfam" id="PF08242">
    <property type="entry name" value="Methyltransf_12"/>
    <property type="match status" value="1"/>
</dbReference>
<dbReference type="InterPro" id="IPR014043">
    <property type="entry name" value="Acyl_transferase_dom"/>
</dbReference>
<dbReference type="Pfam" id="PF00668">
    <property type="entry name" value="Condensation"/>
    <property type="match status" value="1"/>
</dbReference>
<keyword evidence="2" id="KW-0596">Phosphopantetheine</keyword>
<feature type="region of interest" description="Disordered" evidence="8">
    <location>
        <begin position="46"/>
        <end position="91"/>
    </location>
</feature>
<keyword evidence="4" id="KW-0808">Transferase</keyword>
<dbReference type="GO" id="GO:0004315">
    <property type="term" value="F:3-oxoacyl-[acyl-carrier-protein] synthase activity"/>
    <property type="evidence" value="ECO:0007669"/>
    <property type="project" value="InterPro"/>
</dbReference>
<dbReference type="InterPro" id="IPR014030">
    <property type="entry name" value="Ketoacyl_synth_N"/>
</dbReference>
<keyword evidence="6" id="KW-0511">Multifunctional enzyme</keyword>
<accession>A0A4U1JCJ5</accession>
<dbReference type="SUPFAM" id="SSF47336">
    <property type="entry name" value="ACP-like"/>
    <property type="match status" value="2"/>
</dbReference>
<dbReference type="Pfam" id="PF02801">
    <property type="entry name" value="Ketoacyl-synt_C"/>
    <property type="match status" value="1"/>
</dbReference>
<dbReference type="FunFam" id="3.40.50.12780:FF:000012">
    <property type="entry name" value="Non-ribosomal peptide synthetase"/>
    <property type="match status" value="1"/>
</dbReference>
<dbReference type="GO" id="GO:0031177">
    <property type="term" value="F:phosphopantetheine binding"/>
    <property type="evidence" value="ECO:0007669"/>
    <property type="project" value="InterPro"/>
</dbReference>
<dbReference type="PROSITE" id="PS00455">
    <property type="entry name" value="AMP_BINDING"/>
    <property type="match status" value="1"/>
</dbReference>
<dbReference type="Gene3D" id="3.40.50.150">
    <property type="entry name" value="Vaccinia Virus protein VP39"/>
    <property type="match status" value="1"/>
</dbReference>
<dbReference type="CDD" id="cd02440">
    <property type="entry name" value="AdoMet_MTases"/>
    <property type="match status" value="1"/>
</dbReference>
<feature type="domain" description="Carrier" evidence="9">
    <location>
        <begin position="2444"/>
        <end position="2519"/>
    </location>
</feature>
<dbReference type="InterPro" id="IPR029063">
    <property type="entry name" value="SAM-dependent_MTases_sf"/>
</dbReference>
<dbReference type="SMART" id="SM00823">
    <property type="entry name" value="PKS_PP"/>
    <property type="match status" value="2"/>
</dbReference>
<evidence type="ECO:0000256" key="4">
    <source>
        <dbReference type="ARBA" id="ARBA00022679"/>
    </source>
</evidence>
<comment type="caution">
    <text evidence="11">The sequence shown here is derived from an EMBL/GenBank/DDBJ whole genome shotgun (WGS) entry which is preliminary data.</text>
</comment>
<dbReference type="Pfam" id="PF00975">
    <property type="entry name" value="Thioesterase"/>
    <property type="match status" value="1"/>
</dbReference>
<organism evidence="11 12">
    <name type="scientific">Polyangium fumosum</name>
    <dbReference type="NCBI Taxonomy" id="889272"/>
    <lineage>
        <taxon>Bacteria</taxon>
        <taxon>Pseudomonadati</taxon>
        <taxon>Myxococcota</taxon>
        <taxon>Polyangia</taxon>
        <taxon>Polyangiales</taxon>
        <taxon>Polyangiaceae</taxon>
        <taxon>Polyangium</taxon>
    </lineage>
</organism>
<dbReference type="InterPro" id="IPR050091">
    <property type="entry name" value="PKS_NRPS_Biosynth_Enz"/>
</dbReference>
<comment type="similarity">
    <text evidence="7">In the C-terminal section; belongs to the NRP synthetase family.</text>
</comment>
<dbReference type="InterPro" id="IPR020802">
    <property type="entry name" value="TesA-like"/>
</dbReference>
<evidence type="ECO:0000256" key="2">
    <source>
        <dbReference type="ARBA" id="ARBA00022450"/>
    </source>
</evidence>
<evidence type="ECO:0000256" key="1">
    <source>
        <dbReference type="ARBA" id="ARBA00001957"/>
    </source>
</evidence>
<dbReference type="SUPFAM" id="SSF56801">
    <property type="entry name" value="Acetyl-CoA synthetase-like"/>
    <property type="match status" value="1"/>
</dbReference>
<comment type="cofactor">
    <cofactor evidence="1">
        <name>pantetheine 4'-phosphate</name>
        <dbReference type="ChEBI" id="CHEBI:47942"/>
    </cofactor>
</comment>
<dbReference type="Proteomes" id="UP000309215">
    <property type="component" value="Unassembled WGS sequence"/>
</dbReference>
<dbReference type="SUPFAM" id="SSF53474">
    <property type="entry name" value="alpha/beta-Hydrolases"/>
    <property type="match status" value="1"/>
</dbReference>
<dbReference type="GO" id="GO:0006633">
    <property type="term" value="P:fatty acid biosynthetic process"/>
    <property type="evidence" value="ECO:0007669"/>
    <property type="project" value="InterPro"/>
</dbReference>
<dbReference type="Gene3D" id="2.30.38.10">
    <property type="entry name" value="Luciferase, Domain 3"/>
    <property type="match status" value="1"/>
</dbReference>
<dbReference type="Gene3D" id="3.40.47.10">
    <property type="match status" value="1"/>
</dbReference>
<dbReference type="Gene3D" id="3.40.50.1820">
    <property type="entry name" value="alpha/beta hydrolase"/>
    <property type="match status" value="1"/>
</dbReference>
<dbReference type="InterPro" id="IPR045851">
    <property type="entry name" value="AMP-bd_C_sf"/>
</dbReference>
<dbReference type="Gene3D" id="3.40.366.10">
    <property type="entry name" value="Malonyl-Coenzyme A Acyl Carrier Protein, domain 2"/>
    <property type="match status" value="1"/>
</dbReference>
<feature type="region of interest" description="Disordered" evidence="8">
    <location>
        <begin position="1034"/>
        <end position="1059"/>
    </location>
</feature>
<evidence type="ECO:0000313" key="12">
    <source>
        <dbReference type="Proteomes" id="UP000309215"/>
    </source>
</evidence>
<dbReference type="PANTHER" id="PTHR43775">
    <property type="entry name" value="FATTY ACID SYNTHASE"/>
    <property type="match status" value="1"/>
</dbReference>
<dbReference type="SMART" id="SM00824">
    <property type="entry name" value="PKS_TE"/>
    <property type="match status" value="1"/>
</dbReference>
<dbReference type="InterPro" id="IPR016035">
    <property type="entry name" value="Acyl_Trfase/lysoPLipase"/>
</dbReference>
<dbReference type="InterPro" id="IPR020806">
    <property type="entry name" value="PKS_PP-bd"/>
</dbReference>
<dbReference type="SUPFAM" id="SSF52151">
    <property type="entry name" value="FabD/lysophospholipase-like"/>
    <property type="match status" value="1"/>
</dbReference>
<evidence type="ECO:0000256" key="7">
    <source>
        <dbReference type="ARBA" id="ARBA00029443"/>
    </source>
</evidence>
<dbReference type="InterPro" id="IPR020841">
    <property type="entry name" value="PKS_Beta-ketoAc_synthase_dom"/>
</dbReference>
<protein>
    <submittedName>
        <fullName evidence="11">Amino acid adenylation domain-containing protein</fullName>
    </submittedName>
</protein>
<dbReference type="InterPro" id="IPR016039">
    <property type="entry name" value="Thiolase-like"/>
</dbReference>
<dbReference type="PROSITE" id="PS52004">
    <property type="entry name" value="KS3_2"/>
    <property type="match status" value="1"/>
</dbReference>
<dbReference type="Pfam" id="PF00698">
    <property type="entry name" value="Acyl_transf_1"/>
    <property type="match status" value="1"/>
</dbReference>
<feature type="region of interest" description="Disordered" evidence="8">
    <location>
        <begin position="1"/>
        <end position="32"/>
    </location>
</feature>
<dbReference type="InterPro" id="IPR013217">
    <property type="entry name" value="Methyltransf_12"/>
</dbReference>
<dbReference type="SMART" id="SM00825">
    <property type="entry name" value="PKS_KS"/>
    <property type="match status" value="1"/>
</dbReference>
<evidence type="ECO:0000256" key="5">
    <source>
        <dbReference type="ARBA" id="ARBA00022737"/>
    </source>
</evidence>
<dbReference type="InterPro" id="IPR001242">
    <property type="entry name" value="Condensation_dom"/>
</dbReference>
<dbReference type="InterPro" id="IPR023213">
    <property type="entry name" value="CAT-like_dom_sf"/>
</dbReference>
<dbReference type="RefSeq" id="WP_136929794.1">
    <property type="nucleotide sequence ID" value="NZ_SSMQ01000014.1"/>
</dbReference>
<dbReference type="GO" id="GO:0009403">
    <property type="term" value="P:toxin biosynthetic process"/>
    <property type="evidence" value="ECO:0007669"/>
    <property type="project" value="UniProtKB-ARBA"/>
</dbReference>
<name>A0A4U1JCJ5_9BACT</name>
<evidence type="ECO:0000259" key="9">
    <source>
        <dbReference type="PROSITE" id="PS50075"/>
    </source>
</evidence>
<dbReference type="InterPro" id="IPR009081">
    <property type="entry name" value="PP-bd_ACP"/>
</dbReference>
<proteinExistence type="inferred from homology"/>
<evidence type="ECO:0000256" key="6">
    <source>
        <dbReference type="ARBA" id="ARBA00023268"/>
    </source>
</evidence>
<dbReference type="Pfam" id="PF13193">
    <property type="entry name" value="AMP-binding_C"/>
    <property type="match status" value="1"/>
</dbReference>
<dbReference type="InterPro" id="IPR001227">
    <property type="entry name" value="Ac_transferase_dom_sf"/>
</dbReference>
<dbReference type="NCBIfam" id="TIGR01733">
    <property type="entry name" value="AA-adenyl-dom"/>
    <property type="match status" value="1"/>
</dbReference>
<dbReference type="InterPro" id="IPR032710">
    <property type="entry name" value="NTF2-like_dom_sf"/>
</dbReference>
<dbReference type="SUPFAM" id="SSF53901">
    <property type="entry name" value="Thiolase-like"/>
    <property type="match status" value="1"/>
</dbReference>
<dbReference type="GO" id="GO:0004312">
    <property type="term" value="F:fatty acid synthase activity"/>
    <property type="evidence" value="ECO:0007669"/>
    <property type="project" value="TreeGrafter"/>
</dbReference>
<dbReference type="SUPFAM" id="SSF54427">
    <property type="entry name" value="NTF2-like"/>
    <property type="match status" value="1"/>
</dbReference>
<evidence type="ECO:0000259" key="10">
    <source>
        <dbReference type="PROSITE" id="PS52004"/>
    </source>
</evidence>
<keyword evidence="3" id="KW-0597">Phosphoprotein</keyword>
<keyword evidence="12" id="KW-1185">Reference proteome</keyword>
<dbReference type="InterPro" id="IPR037401">
    <property type="entry name" value="SnoaL-like"/>
</dbReference>
<dbReference type="Pfam" id="PF22621">
    <property type="entry name" value="CurL-like_PKS_C"/>
    <property type="match status" value="1"/>
</dbReference>
<dbReference type="InterPro" id="IPR018201">
    <property type="entry name" value="Ketoacyl_synth_AS"/>
</dbReference>
<dbReference type="InterPro" id="IPR029058">
    <property type="entry name" value="AB_hydrolase_fold"/>
</dbReference>
<dbReference type="Gene3D" id="1.10.1200.10">
    <property type="entry name" value="ACP-like"/>
    <property type="match status" value="2"/>
</dbReference>
<dbReference type="Gene3D" id="3.10.450.50">
    <property type="match status" value="1"/>
</dbReference>
<dbReference type="Gene3D" id="3.40.50.980">
    <property type="match status" value="2"/>
</dbReference>
<dbReference type="CDD" id="cd05930">
    <property type="entry name" value="A_NRPS"/>
    <property type="match status" value="1"/>
</dbReference>
<keyword evidence="5" id="KW-0677">Repeat</keyword>
<dbReference type="EMBL" id="SSMQ01000014">
    <property type="protein sequence ID" value="TKD08334.1"/>
    <property type="molecule type" value="Genomic_DNA"/>
</dbReference>
<dbReference type="InterPro" id="IPR036736">
    <property type="entry name" value="ACP-like_sf"/>
</dbReference>
<dbReference type="Pfam" id="PF00501">
    <property type="entry name" value="AMP-binding"/>
    <property type="match status" value="1"/>
</dbReference>
<dbReference type="Gene3D" id="3.30.70.250">
    <property type="entry name" value="Malonyl-CoA ACP transacylase, ACP-binding"/>
    <property type="match status" value="1"/>
</dbReference>
<evidence type="ECO:0000256" key="8">
    <source>
        <dbReference type="SAM" id="MobiDB-lite"/>
    </source>
</evidence>
<dbReference type="FunFam" id="3.40.50.980:FF:000001">
    <property type="entry name" value="Non-ribosomal peptide synthetase"/>
    <property type="match status" value="1"/>
</dbReference>
<dbReference type="PROSITE" id="PS50075">
    <property type="entry name" value="CARRIER"/>
    <property type="match status" value="2"/>
</dbReference>
<dbReference type="Gene3D" id="3.30.70.3290">
    <property type="match status" value="1"/>
</dbReference>
<dbReference type="InterPro" id="IPR020845">
    <property type="entry name" value="AMP-binding_CS"/>
</dbReference>
<dbReference type="PROSITE" id="PS00012">
    <property type="entry name" value="PHOSPHOPANTETHEINE"/>
    <property type="match status" value="1"/>
</dbReference>
<dbReference type="PROSITE" id="PS00606">
    <property type="entry name" value="KS3_1"/>
    <property type="match status" value="1"/>
</dbReference>
<feature type="compositionally biased region" description="Basic and acidic residues" evidence="8">
    <location>
        <begin position="70"/>
        <end position="81"/>
    </location>
</feature>
<dbReference type="Pfam" id="PF00550">
    <property type="entry name" value="PP-binding"/>
    <property type="match status" value="2"/>
</dbReference>
<reference evidence="11 12" key="1">
    <citation type="submission" date="2019-04" db="EMBL/GenBank/DDBJ databases">
        <authorList>
            <person name="Li Y."/>
            <person name="Wang J."/>
        </authorList>
    </citation>
    <scope>NUCLEOTIDE SEQUENCE [LARGE SCALE GENOMIC DNA]</scope>
    <source>
        <strain evidence="11 12">DSM 14668</strain>
    </source>
</reference>
<dbReference type="Gene3D" id="3.30.559.30">
    <property type="entry name" value="Nonribosomal peptide synthetase, condensation domain"/>
    <property type="match status" value="1"/>
</dbReference>
<dbReference type="InterPro" id="IPR014031">
    <property type="entry name" value="Ketoacyl_synth_C"/>
</dbReference>
<dbReference type="InterPro" id="IPR001031">
    <property type="entry name" value="Thioesterase"/>
</dbReference>
<dbReference type="SUPFAM" id="SSF52777">
    <property type="entry name" value="CoA-dependent acyltransferases"/>
    <property type="match status" value="2"/>
</dbReference>
<dbReference type="InterPro" id="IPR025110">
    <property type="entry name" value="AMP-bd_C"/>
</dbReference>
<dbReference type="SUPFAM" id="SSF53335">
    <property type="entry name" value="S-adenosyl-L-methionine-dependent methyltransferases"/>
    <property type="match status" value="1"/>
</dbReference>
<feature type="domain" description="Carrier" evidence="9">
    <location>
        <begin position="1059"/>
        <end position="1134"/>
    </location>
</feature>
<dbReference type="InterPro" id="IPR010071">
    <property type="entry name" value="AA_adenyl_dom"/>
</dbReference>
<gene>
    <name evidence="11" type="ORF">E8A74_15530</name>
</gene>
<dbReference type="PANTHER" id="PTHR43775:SF51">
    <property type="entry name" value="INACTIVE PHENOLPHTHIOCEROL SYNTHESIS POLYKETIDE SYNTHASE TYPE I PKS1-RELATED"/>
    <property type="match status" value="1"/>
</dbReference>
<sequence length="2904" mass="312607">MNSKTFDPVLGSGMPIPSSDRNPGSRTEAISCDGFAGGVGAVSHEMAGGALPSTREPRASARPLQAPARADSKEKRARETTDLPGPAVTKVPRGGLLPATFAQQRLWLVGQMFPETPVYNEPILVQMREPVDAAVLARALTEITRRHEAWRTVFVEEGGEPMQHIRPPRPFALPVLDLTMLPPEEREAEALRLARIDARRPFDLGEGPLVRALLLHLADDDTRLCVTAHHIIADGVSFFGVFLPELRALYAAFSRKEPSPLREPAFHLADFAAWQRRWLTEDELAPKLAYWRKQLAGVTELDFPLDHPRPARPTGNGARMKVELSAELAAKLREIGHRAGVTLFTTLLAAWKTLLFRYTRKDDIVVGSAAAGRPRPEFESLLGYFNNNLVLRTQLDGALPFEQLLPRVGESLRGAREHQDVPADRLLALLDGPRPLDRNPLYDTGFLLMPPLPPVTEAPSWSSGRIDIGTAKLDLYLELHQRPQGLVGHIEYQTDLFSAATIERMASHYRTLLEGIARDPAQRLGDLPLSTEAERRQLITWQGPAVLPAENDARESLEQIFAAHAARTPSAIALEHGDTQLTYAEVDARANQLAHALRARGVGPETLVGLCFDRSIDAYIALLGVFKAGGAYVPLDPDSPRERLSFFLEDAQARLVLTNTSRAGVLPAGVSLLRLDADAPEIAAFPREAPPPMAGPNHLAYVIYTSGSTGRPKGVLVERRGLGDLARSEAAYFGLGVGTRVLQLFPLTFDGSVGDYTLTWSAGATLVLADKESTLPGPALARFLREKDIHAFETTPSVLAVLPHEELPALQTLITAGEVLPEEIAARWAPGRRLFNVYGPTEATVAAVAAHYLAGTGKPAIGRPFPHVAVHVLDERGRPVPVGVPGELCIGGTGVARGYLNRPDLTAAAFVARDGTAGARLYRTGDRVKWRPDGHLDYLGRVDRQIKLRGYRIELGEIEAALGNHPAVNLAAVELRKMQGEARLVAYVHPRGGAHEDIGRELGKYLRERLPEYMVPASFVVLESMPTNLNGKIDRGRLPAPPPPAPAAQPAAPAAATTTSPADLTARIAAIWRAVLGVAEIDIDVPFFEAGGHSLSLARVQSALAAELGVDIDVVTLMRMPTIRLLAGHIATLRVASRHDPATPREAAAEEPARARALAIVGMAIRAPGVRDADELWDVVHSGRETVRRFDPASLIEAGADPKRVRKAEFVPVEGVLEDADRFDAAFFGYSDADAAFLDPQQRIFLECAHEALEHASCDPTRFSGRIGVFGGMGAPLHWLGPVADVIREEGRSANAFRAQTLNMHDFLATRVAFKLGLRGPAITVQTACSTSLSAVHLARQSLLAGECDVALAGGVSLASLRDGDRGYLWAEGGVFASDGHCRPFDEGASGMVPSSGAVIVVLKRLADALADGDTIHAVLLASAMNNDGAEKLGFTAPSEDGVARVVEQALSTAGIDPRTIGFVEAHGTGTRLGDPTEVHALVRVYRHSTDHRGVCALGSLKANLGHLDAAAGGASLVKAALALEHGVIPPLPNLRAPNPLLDLARSPFFLPDAPRPFPRTKGPRRAAVNALGLGGTNVHVVLEEPPPVEITPSRRPTALLCLSANTETALAEAQRRLGEHLARHPDLDLADVGFSLAVGRTPRRFRATIVCHDKEAAAQQLSERQARAPIAASRGARPVVFLFPGHGAQYLGMARALYDAEPVFRATIDTCAEHLYRDAGLDLRPLLLERLPEHERKLDEMRAAQPLLFVVQYALAALLQAWGVRPAAMLGHSVGEYVAACLAGVFSLRDALLLVAERGRLMDETPPGGMLTVFGDAAAIEPYLPADLAIGTYAPNAVVLSGPTASIDATRARLEAAGFETTGVRVSRASHSPAMAAIRQTFRDAVAAAFLKPPAIPIVSNLTGTFLTPEQATSPDFWADHLCNAVHLTEGLGTLLDMPSAVFLEVGPGGTMGSFLKAHPHVAGRDIEVLGTLPGYRRRDVPAHAEVLRALGRAWEIGVDIDWQAFHAPEKRRRVPLPTYPFEGRRFTLGAAPAERPATLEERALGIARELGTRGIDDEPGLRPALEALCASLVLDFFARRLGADLGHVFSLEALRERAGILPKFAPMLDLCVRTVERGGLASRTPAGEVRFDVTQAGRSAAHVARLQSEFSRFGGLVRLVEHCVQNYDEALTGGTEPVGVLYPDGTDSLFRACMRDCPPGSRDVSIELCCQLVQELVQRRGNRKIRILEVGAGHGTLTWPLVARLQGADVEYHFTDIGRSFLHRAEEEARRRGISWLSAFPFDMSRTPEEQGLSGEYDLVLGLDAVHVVPDLAPVLENLHHLTAPGGTLLLVEFTRMDPWWELIWGLAPGYWTVASARGSLAMGLGLWEHALKQAGFTRVVSAPGDTGAHDTADHGILIAERASAPTPPAHLSAVMPAASNSAARYTPAKVEGDAARHAPEADGDDAEILVQGIFRRLLGLSRVPPRASFFDLGGDSLLAIQMLAEIRTRTGHEMKVSQFNEDPTVHGMARFLSSRDDTYAAAAPAAPVALRAMPNPPTASANGLIPLAPGGDKPPLFLVHPIGGGVACYDALARELSPDRPVYGISSPMLHDPAARPGSLGELAAAYVEELRKAAPRGPYLLGGWSFGGVIAIEMARRFAQSGEEVRLVLLDVFASPNVGREHLRRTGITPPRPLDGDVAVAEHHLDLWQRHALRQLAVPATLFIAEQSPPRPAGDLDQALQGLHSVQVPGDHFTILAEENVAGLAARIEAALSDPAPVPPEVVDEASVRAFMEELLERMLERDGGAIGSLWGESETAVLIPVGDSVIVGSETIRRHYKRGSASLRDAGLRVYDQHVHVFASGRAATVNARFDAEMVMDANGRRTLYRGVRASWVLEKQGASWHLVHVHYSMPVGPAYSMA</sequence>
<dbReference type="InterPro" id="IPR006162">
    <property type="entry name" value="Ppantetheine_attach_site"/>
</dbReference>
<dbReference type="CDD" id="cd00833">
    <property type="entry name" value="PKS"/>
    <property type="match status" value="1"/>
</dbReference>
<feature type="domain" description="Ketosynthase family 3 (KS3)" evidence="10">
    <location>
        <begin position="1155"/>
        <end position="1585"/>
    </location>
</feature>
<dbReference type="OrthoDB" id="9757540at2"/>
<dbReference type="Gene3D" id="3.30.559.10">
    <property type="entry name" value="Chloramphenicol acetyltransferase-like domain"/>
    <property type="match status" value="1"/>
</dbReference>
<evidence type="ECO:0000256" key="3">
    <source>
        <dbReference type="ARBA" id="ARBA00022553"/>
    </source>
</evidence>